<feature type="region of interest" description="Disordered" evidence="7">
    <location>
        <begin position="1"/>
        <end position="20"/>
    </location>
</feature>
<feature type="transmembrane region" description="Helical" evidence="8">
    <location>
        <begin position="473"/>
        <end position="495"/>
    </location>
</feature>
<dbReference type="InterPro" id="IPR051788">
    <property type="entry name" value="MFS_Transporter"/>
</dbReference>
<dbReference type="PANTHER" id="PTHR23514">
    <property type="entry name" value="BYPASS OF STOP CODON PROTEIN 6"/>
    <property type="match status" value="1"/>
</dbReference>
<feature type="transmembrane region" description="Helical" evidence="8">
    <location>
        <begin position="361"/>
        <end position="380"/>
    </location>
</feature>
<keyword evidence="3" id="KW-0813">Transport</keyword>
<dbReference type="GO" id="GO:0022857">
    <property type="term" value="F:transmembrane transporter activity"/>
    <property type="evidence" value="ECO:0007669"/>
    <property type="project" value="InterPro"/>
</dbReference>
<feature type="transmembrane region" description="Helical" evidence="8">
    <location>
        <begin position="446"/>
        <end position="467"/>
    </location>
</feature>
<dbReference type="Pfam" id="PF07690">
    <property type="entry name" value="MFS_1"/>
    <property type="match status" value="1"/>
</dbReference>
<evidence type="ECO:0000256" key="7">
    <source>
        <dbReference type="SAM" id="MobiDB-lite"/>
    </source>
</evidence>
<evidence type="ECO:0000256" key="5">
    <source>
        <dbReference type="ARBA" id="ARBA00022989"/>
    </source>
</evidence>
<dbReference type="AlphaFoldDB" id="A0A2X0KJR3"/>
<comment type="subcellular location">
    <subcellularLocation>
        <location evidence="1">Endomembrane system</location>
        <topology evidence="1">Multi-pass membrane protein</topology>
    </subcellularLocation>
</comment>
<evidence type="ECO:0000256" key="2">
    <source>
        <dbReference type="ARBA" id="ARBA00008335"/>
    </source>
</evidence>
<feature type="transmembrane region" description="Helical" evidence="8">
    <location>
        <begin position="169"/>
        <end position="192"/>
    </location>
</feature>
<keyword evidence="6 8" id="KW-0472">Membrane</keyword>
<evidence type="ECO:0000256" key="3">
    <source>
        <dbReference type="ARBA" id="ARBA00022448"/>
    </source>
</evidence>
<feature type="transmembrane region" description="Helical" evidence="8">
    <location>
        <begin position="320"/>
        <end position="341"/>
    </location>
</feature>
<gene>
    <name evidence="9" type="ORF">BZ3500_MVSOF-1268-A1-R1_CHR1-1G01225</name>
</gene>
<dbReference type="OrthoDB" id="413079at2759"/>
<dbReference type="PANTHER" id="PTHR23514:SF3">
    <property type="entry name" value="BYPASS OF STOP CODON PROTEIN 6"/>
    <property type="match status" value="1"/>
</dbReference>
<dbReference type="Gene3D" id="1.20.1250.20">
    <property type="entry name" value="MFS general substrate transporter like domains"/>
    <property type="match status" value="2"/>
</dbReference>
<feature type="region of interest" description="Disordered" evidence="7">
    <location>
        <begin position="32"/>
        <end position="72"/>
    </location>
</feature>
<feature type="transmembrane region" description="Helical" evidence="8">
    <location>
        <begin position="413"/>
        <end position="434"/>
    </location>
</feature>
<dbReference type="SUPFAM" id="SSF103473">
    <property type="entry name" value="MFS general substrate transporter"/>
    <property type="match status" value="1"/>
</dbReference>
<reference evidence="10" key="1">
    <citation type="submission" date="2016-10" db="EMBL/GenBank/DDBJ databases">
        <authorList>
            <person name="Jeantristanb JTB J.-T."/>
            <person name="Ricardo R."/>
        </authorList>
    </citation>
    <scope>NUCLEOTIDE SEQUENCE [LARGE SCALE GENOMIC DNA]</scope>
</reference>
<comment type="similarity">
    <text evidence="2">Belongs to the major facilitator superfamily.</text>
</comment>
<accession>A0A2X0KJR3</accession>
<organism evidence="9 10">
    <name type="scientific">Microbotryum saponariae</name>
    <dbReference type="NCBI Taxonomy" id="289078"/>
    <lineage>
        <taxon>Eukaryota</taxon>
        <taxon>Fungi</taxon>
        <taxon>Dikarya</taxon>
        <taxon>Basidiomycota</taxon>
        <taxon>Pucciniomycotina</taxon>
        <taxon>Microbotryomycetes</taxon>
        <taxon>Microbotryales</taxon>
        <taxon>Microbotryaceae</taxon>
        <taxon>Microbotryum</taxon>
    </lineage>
</organism>
<dbReference type="InterPro" id="IPR011701">
    <property type="entry name" value="MFS"/>
</dbReference>
<name>A0A2X0KJR3_9BASI</name>
<dbReference type="GO" id="GO:0012505">
    <property type="term" value="C:endomembrane system"/>
    <property type="evidence" value="ECO:0007669"/>
    <property type="project" value="UniProtKB-SubCell"/>
</dbReference>
<evidence type="ECO:0000313" key="10">
    <source>
        <dbReference type="Proteomes" id="UP000249723"/>
    </source>
</evidence>
<evidence type="ECO:0000256" key="6">
    <source>
        <dbReference type="ARBA" id="ARBA00023136"/>
    </source>
</evidence>
<evidence type="ECO:0000256" key="4">
    <source>
        <dbReference type="ARBA" id="ARBA00022692"/>
    </source>
</evidence>
<keyword evidence="5 8" id="KW-1133">Transmembrane helix</keyword>
<dbReference type="STRING" id="289078.A0A2X0KJR3"/>
<dbReference type="InterPro" id="IPR036259">
    <property type="entry name" value="MFS_trans_sf"/>
</dbReference>
<protein>
    <submittedName>
        <fullName evidence="9">BZ3500_MvSof-1268-A1-R1_Chr1-1g01225 protein</fullName>
    </submittedName>
</protein>
<sequence length="510" mass="54156">MIKPSQASGRDSTQIASTSGADAIADVHYATGSESYHQDDDRKGAGEQKLGVPASSSSSEHMEDNSTKVSTQSHATKTFGNTFFSRDLGRNCVAFAIVFMVGFHVGATGLNLSLIREHYNLAYEQVFLLACGASPYLIQHVGLQWALVVSCTTWCVACIVLVVQPPFPVLVLAFATLAAGAGLYEALLATVISHNKDPVIMSWLYANFAVGAACAPIVVGSFVAHEIGWNKFYIVLLSLSLGLAAFAHLVFWGYVSPSETVAKEEADPAATTDTESQRRSEAGGTLDSASVLNVVNDSAKADHLLASTTARLRRSLRLKIVWLGLALLCLAYATTDLLAAWTSTYLLAVKHASKPASKYLLSGYWAGVACGRVVLPWALYRRLGERLFASVLLTIAASMLTIMWVVKSYELDAVALAVCGFVIGPISPHGLSTISSRVPAALRPSVVAFTLACAVTCGGIVPLSFGFVAGKGWLSSLPSCLIFMCVLAAGAWLLLPKTHEEVLISETTAV</sequence>
<feature type="transmembrane region" description="Helical" evidence="8">
    <location>
        <begin position="204"/>
        <end position="225"/>
    </location>
</feature>
<feature type="transmembrane region" description="Helical" evidence="8">
    <location>
        <begin position="387"/>
        <end position="407"/>
    </location>
</feature>
<dbReference type="EMBL" id="FMWP01000013">
    <property type="protein sequence ID" value="SCZ89507.1"/>
    <property type="molecule type" value="Genomic_DNA"/>
</dbReference>
<feature type="compositionally biased region" description="Basic and acidic residues" evidence="7">
    <location>
        <begin position="36"/>
        <end position="46"/>
    </location>
</feature>
<feature type="transmembrane region" description="Helical" evidence="8">
    <location>
        <begin position="231"/>
        <end position="255"/>
    </location>
</feature>
<evidence type="ECO:0000256" key="1">
    <source>
        <dbReference type="ARBA" id="ARBA00004127"/>
    </source>
</evidence>
<dbReference type="Proteomes" id="UP000249723">
    <property type="component" value="Unassembled WGS sequence"/>
</dbReference>
<keyword evidence="10" id="KW-1185">Reference proteome</keyword>
<evidence type="ECO:0000256" key="8">
    <source>
        <dbReference type="SAM" id="Phobius"/>
    </source>
</evidence>
<evidence type="ECO:0000313" key="9">
    <source>
        <dbReference type="EMBL" id="SCZ89507.1"/>
    </source>
</evidence>
<dbReference type="GO" id="GO:0016020">
    <property type="term" value="C:membrane"/>
    <property type="evidence" value="ECO:0007669"/>
    <property type="project" value="TreeGrafter"/>
</dbReference>
<feature type="transmembrane region" description="Helical" evidence="8">
    <location>
        <begin position="92"/>
        <end position="115"/>
    </location>
</feature>
<feature type="transmembrane region" description="Helical" evidence="8">
    <location>
        <begin position="145"/>
        <end position="163"/>
    </location>
</feature>
<proteinExistence type="inferred from homology"/>
<keyword evidence="4 8" id="KW-0812">Transmembrane</keyword>
<feature type="region of interest" description="Disordered" evidence="7">
    <location>
        <begin position="264"/>
        <end position="285"/>
    </location>
</feature>